<protein>
    <submittedName>
        <fullName evidence="1">Uncharacterized protein</fullName>
    </submittedName>
</protein>
<comment type="caution">
    <text evidence="1">The sequence shown here is derived from an EMBL/GenBank/DDBJ whole genome shotgun (WGS) entry which is preliminary data.</text>
</comment>
<name>A0A151AAD9_9EURY</name>
<proteinExistence type="predicted"/>
<evidence type="ECO:0000313" key="1">
    <source>
        <dbReference type="EMBL" id="KYH24573.1"/>
    </source>
</evidence>
<sequence length="92" mass="10466">MVFTTFNLSGEAYVKRDISLVKKLGFIDRTDGHYQVAESGHAYLETQDEAVVYQVLNHQLIGIEFLLRELFSGPKSADELNEAILETFNELQ</sequence>
<accession>A0A151AAD9</accession>
<evidence type="ECO:0000313" key="2">
    <source>
        <dbReference type="Proteomes" id="UP000075321"/>
    </source>
</evidence>
<dbReference type="RefSeq" id="WP_066385072.1">
    <property type="nucleotide sequence ID" value="NZ_LTAZ01000013.1"/>
</dbReference>
<keyword evidence="2" id="KW-1185">Reference proteome</keyword>
<organism evidence="1 2">
    <name type="scientific">Halalkalicoccus paucihalophilus</name>
    <dbReference type="NCBI Taxonomy" id="1008153"/>
    <lineage>
        <taxon>Archaea</taxon>
        <taxon>Methanobacteriati</taxon>
        <taxon>Methanobacteriota</taxon>
        <taxon>Stenosarchaea group</taxon>
        <taxon>Halobacteria</taxon>
        <taxon>Halobacteriales</taxon>
        <taxon>Halococcaceae</taxon>
        <taxon>Halalkalicoccus</taxon>
    </lineage>
</organism>
<dbReference type="PATRIC" id="fig|1008153.3.peg.3749"/>
<dbReference type="EMBL" id="LTAZ01000013">
    <property type="protein sequence ID" value="KYH24573.1"/>
    <property type="molecule type" value="Genomic_DNA"/>
</dbReference>
<gene>
    <name evidence="1" type="ORF">HAPAU_35560</name>
</gene>
<dbReference type="Proteomes" id="UP000075321">
    <property type="component" value="Unassembled WGS sequence"/>
</dbReference>
<reference evidence="1 2" key="1">
    <citation type="submission" date="2016-02" db="EMBL/GenBank/DDBJ databases">
        <title>Genome sequence of Halalkalicoccus paucihalophilus DSM 24557.</title>
        <authorList>
            <person name="Poehlein A."/>
            <person name="Daniel R."/>
        </authorList>
    </citation>
    <scope>NUCLEOTIDE SEQUENCE [LARGE SCALE GENOMIC DNA]</scope>
    <source>
        <strain evidence="1 2">DSM 24557</strain>
    </source>
</reference>
<dbReference type="AlphaFoldDB" id="A0A151AAD9"/>